<reference evidence="1 2" key="1">
    <citation type="journal article" date="2020" name="Nature">
        <title>Six reference-quality genomes reveal evolution of bat adaptations.</title>
        <authorList>
            <person name="Jebb D."/>
            <person name="Huang Z."/>
            <person name="Pippel M."/>
            <person name="Hughes G.M."/>
            <person name="Lavrichenko K."/>
            <person name="Devanna P."/>
            <person name="Winkler S."/>
            <person name="Jermiin L.S."/>
            <person name="Skirmuntt E.C."/>
            <person name="Katzourakis A."/>
            <person name="Burkitt-Gray L."/>
            <person name="Ray D.A."/>
            <person name="Sullivan K.A.M."/>
            <person name="Roscito J.G."/>
            <person name="Kirilenko B.M."/>
            <person name="Davalos L.M."/>
            <person name="Corthals A.P."/>
            <person name="Power M.L."/>
            <person name="Jones G."/>
            <person name="Ransome R.D."/>
            <person name="Dechmann D.K.N."/>
            <person name="Locatelli A.G."/>
            <person name="Puechmaille S.J."/>
            <person name="Fedrigo O."/>
            <person name="Jarvis E.D."/>
            <person name="Hiller M."/>
            <person name="Vernes S.C."/>
            <person name="Myers E.W."/>
            <person name="Teeling E.C."/>
        </authorList>
    </citation>
    <scope>NUCLEOTIDE SEQUENCE [LARGE SCALE GENOMIC DNA]</scope>
    <source>
        <strain evidence="1">MRouAeg1</strain>
        <tissue evidence="1">Muscle</tissue>
    </source>
</reference>
<organism evidence="1 2">
    <name type="scientific">Rousettus aegyptiacus</name>
    <name type="common">Egyptian fruit bat</name>
    <name type="synonym">Pteropus aegyptiacus</name>
    <dbReference type="NCBI Taxonomy" id="9407"/>
    <lineage>
        <taxon>Eukaryota</taxon>
        <taxon>Metazoa</taxon>
        <taxon>Chordata</taxon>
        <taxon>Craniata</taxon>
        <taxon>Vertebrata</taxon>
        <taxon>Euteleostomi</taxon>
        <taxon>Mammalia</taxon>
        <taxon>Eutheria</taxon>
        <taxon>Laurasiatheria</taxon>
        <taxon>Chiroptera</taxon>
        <taxon>Yinpterochiroptera</taxon>
        <taxon>Pteropodoidea</taxon>
        <taxon>Pteropodidae</taxon>
        <taxon>Rousettinae</taxon>
        <taxon>Rousettus</taxon>
    </lineage>
</organism>
<dbReference type="AlphaFoldDB" id="A0A7J8C2P0"/>
<gene>
    <name evidence="1" type="ORF">HJG63_009445</name>
</gene>
<evidence type="ECO:0000313" key="1">
    <source>
        <dbReference type="EMBL" id="KAF6405135.1"/>
    </source>
</evidence>
<name>A0A7J8C2P0_ROUAE</name>
<comment type="caution">
    <text evidence="1">The sequence shown here is derived from an EMBL/GenBank/DDBJ whole genome shotgun (WGS) entry which is preliminary data.</text>
</comment>
<accession>A0A7J8C2P0</accession>
<keyword evidence="2" id="KW-1185">Reference proteome</keyword>
<protein>
    <submittedName>
        <fullName evidence="1">Uncharacterized protein</fullName>
    </submittedName>
</protein>
<dbReference type="EMBL" id="JACASE010000015">
    <property type="protein sequence ID" value="KAF6405135.1"/>
    <property type="molecule type" value="Genomic_DNA"/>
</dbReference>
<sequence>MSHLPTAYSGSAGESTGVHIRFPGISLLSVRGRQPAADASAGAASSNAIGGTALRSHAWSLSLWKALLFLGSVNSYSSFRFQPDHRLLRGTCKLPPSVTLSSLTLTELVRAHFCKTLSSAMTGSTAGCAHRISPGIYNSASPMSYF</sequence>
<dbReference type="Proteomes" id="UP000593571">
    <property type="component" value="Unassembled WGS sequence"/>
</dbReference>
<proteinExistence type="predicted"/>
<evidence type="ECO:0000313" key="2">
    <source>
        <dbReference type="Proteomes" id="UP000593571"/>
    </source>
</evidence>